<evidence type="ECO:0000313" key="3">
    <source>
        <dbReference type="Proteomes" id="UP000180098"/>
    </source>
</evidence>
<protein>
    <submittedName>
        <fullName evidence="2">Uncharacterized protein</fullName>
    </submittedName>
</protein>
<gene>
    <name evidence="2" type="ORF">BKP35_08735</name>
</gene>
<dbReference type="PROSITE" id="PS51257">
    <property type="entry name" value="PROKAR_LIPOPROTEIN"/>
    <property type="match status" value="1"/>
</dbReference>
<reference evidence="2 3" key="1">
    <citation type="submission" date="2016-10" db="EMBL/GenBank/DDBJ databases">
        <title>Draft genome sequences of four alkaliphilic bacteria belonging to the Anaerobacillus genus.</title>
        <authorList>
            <person name="Bassil N.M."/>
            <person name="Lloyd J.R."/>
        </authorList>
    </citation>
    <scope>NUCLEOTIDE SEQUENCE [LARGE SCALE GENOMIC DNA]</scope>
    <source>
        <strain evidence="2 3">DSM 15340</strain>
    </source>
</reference>
<organism evidence="2 3">
    <name type="scientific">Anaerobacillus arseniciselenatis</name>
    <dbReference type="NCBI Taxonomy" id="85682"/>
    <lineage>
        <taxon>Bacteria</taxon>
        <taxon>Bacillati</taxon>
        <taxon>Bacillota</taxon>
        <taxon>Bacilli</taxon>
        <taxon>Bacillales</taxon>
        <taxon>Bacillaceae</taxon>
        <taxon>Anaerobacillus</taxon>
    </lineage>
</organism>
<dbReference type="Proteomes" id="UP000180098">
    <property type="component" value="Unassembled WGS sequence"/>
</dbReference>
<dbReference type="AlphaFoldDB" id="A0A1S2LMW4"/>
<evidence type="ECO:0000313" key="2">
    <source>
        <dbReference type="EMBL" id="OIJ13852.1"/>
    </source>
</evidence>
<sequence>MEKWMMSLLVAMSMLLVACSSDGQASLEEDVLSFINDCSNNYTTCNQYNQDDIEEFTYQGMVTERTYFAVQIRSDDYQIFWESANGFKWDTLSNLPHLRTIVDGLF</sequence>
<accession>A0A1S2LMW4</accession>
<keyword evidence="3" id="KW-1185">Reference proteome</keyword>
<dbReference type="EMBL" id="MLQQ01000013">
    <property type="protein sequence ID" value="OIJ13852.1"/>
    <property type="molecule type" value="Genomic_DNA"/>
</dbReference>
<feature type="signal peptide" evidence="1">
    <location>
        <begin position="1"/>
        <end position="25"/>
    </location>
</feature>
<name>A0A1S2LMW4_9BACI</name>
<comment type="caution">
    <text evidence="2">The sequence shown here is derived from an EMBL/GenBank/DDBJ whole genome shotgun (WGS) entry which is preliminary data.</text>
</comment>
<keyword evidence="1" id="KW-0732">Signal</keyword>
<dbReference type="RefSeq" id="WP_071312962.1">
    <property type="nucleotide sequence ID" value="NZ_MLQQ01000013.1"/>
</dbReference>
<evidence type="ECO:0000256" key="1">
    <source>
        <dbReference type="SAM" id="SignalP"/>
    </source>
</evidence>
<feature type="chain" id="PRO_5010313450" evidence="1">
    <location>
        <begin position="26"/>
        <end position="106"/>
    </location>
</feature>
<proteinExistence type="predicted"/>